<sequence>MDNMVRTEMRKFGWLLGAGMLFLAGCSCTGDPRLDGYSCGQAGINGGLYNQRVTQKQQSLEDAQDQKVQQQRQLDDLKAQQQSQQQDIDKISTQLASLDQDLNQLNAKIKTARSNKSVNQTRLSQLQQDIDQVKSQTSLAKADTFSSDADRQQELQRLQKKYDDLQRELMLITGGT</sequence>
<protein>
    <recommendedName>
        <fullName evidence="4">Lipoprotein</fullName>
    </recommendedName>
</protein>
<dbReference type="PROSITE" id="PS51257">
    <property type="entry name" value="PROKAR_LIPOPROTEIN"/>
    <property type="match status" value="1"/>
</dbReference>
<keyword evidence="3" id="KW-1185">Reference proteome</keyword>
<name>A0ABU5ED03_9PROT</name>
<dbReference type="Gene3D" id="1.20.5.340">
    <property type="match status" value="1"/>
</dbReference>
<comment type="caution">
    <text evidence="2">The sequence shown here is derived from an EMBL/GenBank/DDBJ whole genome shotgun (WGS) entry which is preliminary data.</text>
</comment>
<evidence type="ECO:0000256" key="1">
    <source>
        <dbReference type="SAM" id="Coils"/>
    </source>
</evidence>
<keyword evidence="1" id="KW-0175">Coiled coil</keyword>
<proteinExistence type="predicted"/>
<evidence type="ECO:0000313" key="3">
    <source>
        <dbReference type="Proteomes" id="UP001279642"/>
    </source>
</evidence>
<gene>
    <name evidence="2" type="ORF">SMD27_13065</name>
</gene>
<evidence type="ECO:0000313" key="2">
    <source>
        <dbReference type="EMBL" id="MDY0883777.1"/>
    </source>
</evidence>
<reference evidence="2 3" key="1">
    <citation type="journal article" date="2016" name="Antonie Van Leeuwenhoek">
        <title>Dongia soli sp. nov., isolated from soil from Dokdo, Korea.</title>
        <authorList>
            <person name="Kim D.U."/>
            <person name="Lee H."/>
            <person name="Kim H."/>
            <person name="Kim S.G."/>
            <person name="Ka J.O."/>
        </authorList>
    </citation>
    <scope>NUCLEOTIDE SEQUENCE [LARGE SCALE GENOMIC DNA]</scope>
    <source>
        <strain evidence="2 3">D78</strain>
    </source>
</reference>
<organism evidence="2 3">
    <name type="scientific">Dongia soli</name>
    <dbReference type="NCBI Taxonomy" id="600628"/>
    <lineage>
        <taxon>Bacteria</taxon>
        <taxon>Pseudomonadati</taxon>
        <taxon>Pseudomonadota</taxon>
        <taxon>Alphaproteobacteria</taxon>
        <taxon>Rhodospirillales</taxon>
        <taxon>Dongiaceae</taxon>
        <taxon>Dongia</taxon>
    </lineage>
</organism>
<dbReference type="EMBL" id="JAXCLW010000003">
    <property type="protein sequence ID" value="MDY0883777.1"/>
    <property type="molecule type" value="Genomic_DNA"/>
</dbReference>
<dbReference type="Proteomes" id="UP001279642">
    <property type="component" value="Unassembled WGS sequence"/>
</dbReference>
<evidence type="ECO:0008006" key="4">
    <source>
        <dbReference type="Google" id="ProtNLM"/>
    </source>
</evidence>
<feature type="coiled-coil region" evidence="1">
    <location>
        <begin position="53"/>
        <end position="175"/>
    </location>
</feature>
<accession>A0ABU5ED03</accession>
<dbReference type="RefSeq" id="WP_320508844.1">
    <property type="nucleotide sequence ID" value="NZ_JAXCLW010000003.1"/>
</dbReference>